<sequence length="249" mass="27769">MEDMEIGVSAGSCRSFYSTTGDDNDNSGVMLTRDPKPRLRWTPALHDRFVDAVTILGGPDKATPKSVLRVMGTKGLTLYHLKSHLQKYRLGKQARKDTPELKGGGEKSSCDDSNSDVLTPDIGIMDKHGLPLTEALRYQIHVQAKLREQLEVQKKLQTRIEVQGKYLQTILEKAHDSFSFGTMMTVAKVGEKEETTHRRDHGGATVFREMDGEGRADESRLVSLDLNVNNETFSGFRPCDLQLGLQPHT</sequence>
<evidence type="ECO:0000256" key="5">
    <source>
        <dbReference type="SAM" id="MobiDB-lite"/>
    </source>
</evidence>
<evidence type="ECO:0000259" key="6">
    <source>
        <dbReference type="PROSITE" id="PS51294"/>
    </source>
</evidence>
<keyword evidence="3" id="KW-0804">Transcription</keyword>
<keyword evidence="1" id="KW-0805">Transcription regulation</keyword>
<dbReference type="InterPro" id="IPR006447">
    <property type="entry name" value="Myb_dom_plants"/>
</dbReference>
<evidence type="ECO:0000256" key="3">
    <source>
        <dbReference type="ARBA" id="ARBA00023163"/>
    </source>
</evidence>
<dbReference type="GO" id="GO:0003677">
    <property type="term" value="F:DNA binding"/>
    <property type="evidence" value="ECO:0007669"/>
    <property type="project" value="UniProtKB-KW"/>
</dbReference>
<keyword evidence="2" id="KW-0238">DNA-binding</keyword>
<gene>
    <name evidence="7" type="ORF">ZOSMA_296G00010</name>
</gene>
<feature type="region of interest" description="Disordered" evidence="5">
    <location>
        <begin position="92"/>
        <end position="116"/>
    </location>
</feature>
<reference evidence="8" key="1">
    <citation type="journal article" date="2016" name="Nature">
        <title>The genome of the seagrass Zostera marina reveals angiosperm adaptation to the sea.</title>
        <authorList>
            <person name="Olsen J.L."/>
            <person name="Rouze P."/>
            <person name="Verhelst B."/>
            <person name="Lin Y.-C."/>
            <person name="Bayer T."/>
            <person name="Collen J."/>
            <person name="Dattolo E."/>
            <person name="De Paoli E."/>
            <person name="Dittami S."/>
            <person name="Maumus F."/>
            <person name="Michel G."/>
            <person name="Kersting A."/>
            <person name="Lauritano C."/>
            <person name="Lohaus R."/>
            <person name="Toepel M."/>
            <person name="Tonon T."/>
            <person name="Vanneste K."/>
            <person name="Amirebrahimi M."/>
            <person name="Brakel J."/>
            <person name="Bostroem C."/>
            <person name="Chovatia M."/>
            <person name="Grimwood J."/>
            <person name="Jenkins J.W."/>
            <person name="Jueterbock A."/>
            <person name="Mraz A."/>
            <person name="Stam W.T."/>
            <person name="Tice H."/>
            <person name="Bornberg-Bauer E."/>
            <person name="Green P.J."/>
            <person name="Pearson G.A."/>
            <person name="Procaccini G."/>
            <person name="Duarte C.M."/>
            <person name="Schmutz J."/>
            <person name="Reusch T.B.H."/>
            <person name="Van de Peer Y."/>
        </authorList>
    </citation>
    <scope>NUCLEOTIDE SEQUENCE [LARGE SCALE GENOMIC DNA]</scope>
    <source>
        <strain evidence="8">cv. Finnish</strain>
    </source>
</reference>
<dbReference type="InterPro" id="IPR017930">
    <property type="entry name" value="Myb_dom"/>
</dbReference>
<organism evidence="7 8">
    <name type="scientific">Zostera marina</name>
    <name type="common">Eelgrass</name>
    <dbReference type="NCBI Taxonomy" id="29655"/>
    <lineage>
        <taxon>Eukaryota</taxon>
        <taxon>Viridiplantae</taxon>
        <taxon>Streptophyta</taxon>
        <taxon>Embryophyta</taxon>
        <taxon>Tracheophyta</taxon>
        <taxon>Spermatophyta</taxon>
        <taxon>Magnoliopsida</taxon>
        <taxon>Liliopsida</taxon>
        <taxon>Zosteraceae</taxon>
        <taxon>Zostera</taxon>
    </lineage>
</organism>
<dbReference type="AlphaFoldDB" id="A0A0K9PBS6"/>
<evidence type="ECO:0000256" key="1">
    <source>
        <dbReference type="ARBA" id="ARBA00023015"/>
    </source>
</evidence>
<name>A0A0K9PBS6_ZOSMR</name>
<dbReference type="InterPro" id="IPR001005">
    <property type="entry name" value="SANT/Myb"/>
</dbReference>
<dbReference type="Proteomes" id="UP000036987">
    <property type="component" value="Unassembled WGS sequence"/>
</dbReference>
<dbReference type="InterPro" id="IPR046955">
    <property type="entry name" value="PHR1-like"/>
</dbReference>
<dbReference type="Gene3D" id="1.10.10.60">
    <property type="entry name" value="Homeodomain-like"/>
    <property type="match status" value="1"/>
</dbReference>
<keyword evidence="4" id="KW-0539">Nucleus</keyword>
<comment type="caution">
    <text evidence="7">The sequence shown here is derived from an EMBL/GenBank/DDBJ whole genome shotgun (WGS) entry which is preliminary data.</text>
</comment>
<dbReference type="SUPFAM" id="SSF46689">
    <property type="entry name" value="Homeodomain-like"/>
    <property type="match status" value="1"/>
</dbReference>
<dbReference type="OrthoDB" id="551907at2759"/>
<dbReference type="Pfam" id="PF14379">
    <property type="entry name" value="Myb_CC_LHEQLE"/>
    <property type="match status" value="1"/>
</dbReference>
<feature type="domain" description="HTH myb-type" evidence="6">
    <location>
        <begin position="33"/>
        <end position="93"/>
    </location>
</feature>
<dbReference type="InterPro" id="IPR025756">
    <property type="entry name" value="Myb_CC_LHEQLE"/>
</dbReference>
<protein>
    <recommendedName>
        <fullName evidence="6">HTH myb-type domain-containing protein</fullName>
    </recommendedName>
</protein>
<dbReference type="PROSITE" id="PS51294">
    <property type="entry name" value="HTH_MYB"/>
    <property type="match status" value="1"/>
</dbReference>
<evidence type="ECO:0000256" key="4">
    <source>
        <dbReference type="ARBA" id="ARBA00023242"/>
    </source>
</evidence>
<dbReference type="Pfam" id="PF00249">
    <property type="entry name" value="Myb_DNA-binding"/>
    <property type="match status" value="1"/>
</dbReference>
<dbReference type="FunFam" id="1.10.10.60:FF:000002">
    <property type="entry name" value="Myb family transcription factor"/>
    <property type="match status" value="1"/>
</dbReference>
<evidence type="ECO:0000313" key="7">
    <source>
        <dbReference type="EMBL" id="KMZ66533.1"/>
    </source>
</evidence>
<evidence type="ECO:0000313" key="8">
    <source>
        <dbReference type="Proteomes" id="UP000036987"/>
    </source>
</evidence>
<proteinExistence type="predicted"/>
<dbReference type="PANTHER" id="PTHR31499">
    <property type="entry name" value="MYB FAMILY TRANSCRIPTION FACTOR PHL11"/>
    <property type="match status" value="1"/>
</dbReference>
<dbReference type="GO" id="GO:0003700">
    <property type="term" value="F:DNA-binding transcription factor activity"/>
    <property type="evidence" value="ECO:0007669"/>
    <property type="project" value="InterPro"/>
</dbReference>
<dbReference type="InterPro" id="IPR009057">
    <property type="entry name" value="Homeodomain-like_sf"/>
</dbReference>
<dbReference type="NCBIfam" id="TIGR01557">
    <property type="entry name" value="myb_SHAQKYF"/>
    <property type="match status" value="1"/>
</dbReference>
<accession>A0A0K9PBS6</accession>
<dbReference type="EMBL" id="LFYR01000972">
    <property type="protein sequence ID" value="KMZ66533.1"/>
    <property type="molecule type" value="Genomic_DNA"/>
</dbReference>
<keyword evidence="8" id="KW-1185">Reference proteome</keyword>
<dbReference type="STRING" id="29655.A0A0K9PBS6"/>
<feature type="compositionally biased region" description="Basic and acidic residues" evidence="5">
    <location>
        <begin position="94"/>
        <end position="110"/>
    </location>
</feature>
<dbReference type="PANTHER" id="PTHR31499:SF23">
    <property type="entry name" value="MYB FAMILY TRANSCRIPTION FACTOR PHL11"/>
    <property type="match status" value="1"/>
</dbReference>
<evidence type="ECO:0000256" key="2">
    <source>
        <dbReference type="ARBA" id="ARBA00023125"/>
    </source>
</evidence>